<dbReference type="Proteomes" id="UP000177215">
    <property type="component" value="Unassembled WGS sequence"/>
</dbReference>
<evidence type="ECO:0000259" key="1">
    <source>
        <dbReference type="Pfam" id="PF05161"/>
    </source>
</evidence>
<comment type="caution">
    <text evidence="3">The sequence shown here is derived from an EMBL/GenBank/DDBJ whole genome shotgun (WGS) entry which is preliminary data.</text>
</comment>
<gene>
    <name evidence="3" type="ORF">A3B35_01690</name>
</gene>
<dbReference type="SUPFAM" id="SSF82544">
    <property type="entry name" value="GckA/TtuD-like"/>
    <property type="match status" value="1"/>
</dbReference>
<dbReference type="Pfam" id="PF13660">
    <property type="entry name" value="DUF4147"/>
    <property type="match status" value="1"/>
</dbReference>
<dbReference type="InterPro" id="IPR007835">
    <property type="entry name" value="MOFRL"/>
</dbReference>
<dbReference type="STRING" id="1798515.A3B35_01690"/>
<dbReference type="EMBL" id="MFMC01000027">
    <property type="protein sequence ID" value="OGG77082.1"/>
    <property type="molecule type" value="Genomic_DNA"/>
</dbReference>
<dbReference type="Gene3D" id="3.40.50.10180">
    <property type="entry name" value="Glycerate kinase, MOFRL-like N-terminal domain"/>
    <property type="match status" value="1"/>
</dbReference>
<dbReference type="GO" id="GO:0005737">
    <property type="term" value="C:cytoplasm"/>
    <property type="evidence" value="ECO:0007669"/>
    <property type="project" value="TreeGrafter"/>
</dbReference>
<dbReference type="PANTHER" id="PTHR12227">
    <property type="entry name" value="GLYCERATE KINASE"/>
    <property type="match status" value="1"/>
</dbReference>
<dbReference type="InterPro" id="IPR039760">
    <property type="entry name" value="MOFRL_protein"/>
</dbReference>
<organism evidence="3 4">
    <name type="scientific">Candidatus Kaiserbacteria bacterium RIFCSPLOWO2_01_FULL_54_24</name>
    <dbReference type="NCBI Taxonomy" id="1798515"/>
    <lineage>
        <taxon>Bacteria</taxon>
        <taxon>Candidatus Kaiseribacteriota</taxon>
    </lineage>
</organism>
<accession>A0A1F6EUD4</accession>
<dbReference type="InterPro" id="IPR038614">
    <property type="entry name" value="GK_N_sf"/>
</dbReference>
<feature type="domain" description="MOFRL" evidence="1">
    <location>
        <begin position="311"/>
        <end position="413"/>
    </location>
</feature>
<dbReference type="Gene3D" id="3.40.1480.10">
    <property type="entry name" value="MOFRL domain"/>
    <property type="match status" value="1"/>
</dbReference>
<dbReference type="PANTHER" id="PTHR12227:SF0">
    <property type="entry name" value="GLYCERATE KINASE"/>
    <property type="match status" value="1"/>
</dbReference>
<dbReference type="AlphaFoldDB" id="A0A1F6EUD4"/>
<reference evidence="3 4" key="1">
    <citation type="journal article" date="2016" name="Nat. Commun.">
        <title>Thousands of microbial genomes shed light on interconnected biogeochemical processes in an aquifer system.</title>
        <authorList>
            <person name="Anantharaman K."/>
            <person name="Brown C.T."/>
            <person name="Hug L.A."/>
            <person name="Sharon I."/>
            <person name="Castelle C.J."/>
            <person name="Probst A.J."/>
            <person name="Thomas B.C."/>
            <person name="Singh A."/>
            <person name="Wilkins M.J."/>
            <person name="Karaoz U."/>
            <person name="Brodie E.L."/>
            <person name="Williams K.H."/>
            <person name="Hubbard S.S."/>
            <person name="Banfield J.F."/>
        </authorList>
    </citation>
    <scope>NUCLEOTIDE SEQUENCE [LARGE SCALE GENOMIC DNA]</scope>
</reference>
<evidence type="ECO:0000259" key="2">
    <source>
        <dbReference type="Pfam" id="PF13660"/>
    </source>
</evidence>
<evidence type="ECO:0008006" key="5">
    <source>
        <dbReference type="Google" id="ProtNLM"/>
    </source>
</evidence>
<dbReference type="Pfam" id="PF05161">
    <property type="entry name" value="MOFRL"/>
    <property type="match status" value="1"/>
</dbReference>
<evidence type="ECO:0000313" key="3">
    <source>
        <dbReference type="EMBL" id="OGG77082.1"/>
    </source>
</evidence>
<name>A0A1F6EUD4_9BACT</name>
<sequence length="423" mass="44704">MTRKIRNFDALCSTPLRKDALTIAEAAYAAIDTGTVLRETLQVSGHTLTAGGKSYDLSKFERVRIIGFGKVSCRASQTMESLLKGHLSDGAAIDVQSGVCEFVDIAAGTHPYPSEGNVVASERIVELSKESKENDLVIVIVSGGGSALLCYPYDECEQGRRLYDDFKGAGANIEELNTVRRHISGVKGGGLAAMLYPATVLALVFSDIAGGKFPDVASGPTYFDETTVADAEAVLDRFGLKGYALNETPKDRSLFARVHNVGVVSNARAMEAMSVAARAAGYRVAGLKTDAYDGAMKLVENMFGKSAPGTAVLCASEPALKVASAGGAGGRCTHTALEALKRVDEHAVFLALASDGCDNSDAAGAIADKLTKQHVRERALSVEDSLSRFDSYPFFKQSGDLLTTGPTGSNVSDLFILLNRPAR</sequence>
<dbReference type="InterPro" id="IPR025286">
    <property type="entry name" value="MOFRL_assoc_dom"/>
</dbReference>
<feature type="domain" description="MOFRL-associated" evidence="2">
    <location>
        <begin position="20"/>
        <end position="241"/>
    </location>
</feature>
<dbReference type="GO" id="GO:0008887">
    <property type="term" value="F:glycerate kinase activity"/>
    <property type="evidence" value="ECO:0007669"/>
    <property type="project" value="InterPro"/>
</dbReference>
<dbReference type="InterPro" id="IPR037035">
    <property type="entry name" value="GK-like_C_sf"/>
</dbReference>
<proteinExistence type="predicted"/>
<evidence type="ECO:0000313" key="4">
    <source>
        <dbReference type="Proteomes" id="UP000177215"/>
    </source>
</evidence>
<protein>
    <recommendedName>
        <fullName evidence="5">Glycerate kinase</fullName>
    </recommendedName>
</protein>